<accession>A0ABN0X3Q6</accession>
<organism evidence="1 2">
    <name type="scientific">Actinoallomurus spadix</name>
    <dbReference type="NCBI Taxonomy" id="79912"/>
    <lineage>
        <taxon>Bacteria</taxon>
        <taxon>Bacillati</taxon>
        <taxon>Actinomycetota</taxon>
        <taxon>Actinomycetes</taxon>
        <taxon>Streptosporangiales</taxon>
        <taxon>Thermomonosporaceae</taxon>
        <taxon>Actinoallomurus</taxon>
    </lineage>
</organism>
<proteinExistence type="predicted"/>
<name>A0ABN0X3Q6_9ACTN</name>
<dbReference type="Proteomes" id="UP001501822">
    <property type="component" value="Unassembled WGS sequence"/>
</dbReference>
<dbReference type="EMBL" id="BAAABM010000045">
    <property type="protein sequence ID" value="GAA0354371.1"/>
    <property type="molecule type" value="Genomic_DNA"/>
</dbReference>
<protein>
    <submittedName>
        <fullName evidence="1">Uncharacterized protein</fullName>
    </submittedName>
</protein>
<keyword evidence="2" id="KW-1185">Reference proteome</keyword>
<sequence length="133" mass="14119">MLASPSRMIHLPGIIILPGAGRPPALLRAETGGGGSAEAWSNEGMTEDLETLSTKELHDRAVEHAVRHLDVGFLWRLLKAIPAAEAAAGHPDQAEADVSHLSSILNEFVHAGGGDVAEALRPLYLEYLRRAGS</sequence>
<reference evidence="1 2" key="1">
    <citation type="journal article" date="2019" name="Int. J. Syst. Evol. Microbiol.">
        <title>The Global Catalogue of Microorganisms (GCM) 10K type strain sequencing project: providing services to taxonomists for standard genome sequencing and annotation.</title>
        <authorList>
            <consortium name="The Broad Institute Genomics Platform"/>
            <consortium name="The Broad Institute Genome Sequencing Center for Infectious Disease"/>
            <person name="Wu L."/>
            <person name="Ma J."/>
        </authorList>
    </citation>
    <scope>NUCLEOTIDE SEQUENCE [LARGE SCALE GENOMIC DNA]</scope>
    <source>
        <strain evidence="1 2">JCM 3146</strain>
    </source>
</reference>
<gene>
    <name evidence="1" type="ORF">GCM10010151_49940</name>
</gene>
<evidence type="ECO:0000313" key="2">
    <source>
        <dbReference type="Proteomes" id="UP001501822"/>
    </source>
</evidence>
<evidence type="ECO:0000313" key="1">
    <source>
        <dbReference type="EMBL" id="GAA0354371.1"/>
    </source>
</evidence>
<comment type="caution">
    <text evidence="1">The sequence shown here is derived from an EMBL/GenBank/DDBJ whole genome shotgun (WGS) entry which is preliminary data.</text>
</comment>